<evidence type="ECO:0000256" key="3">
    <source>
        <dbReference type="SAM" id="Coils"/>
    </source>
</evidence>
<dbReference type="SMART" id="SM00267">
    <property type="entry name" value="GGDEF"/>
    <property type="match status" value="1"/>
</dbReference>
<dbReference type="EC" id="2.7.7.65" evidence="1"/>
<evidence type="ECO:0000259" key="5">
    <source>
        <dbReference type="PROSITE" id="PS50887"/>
    </source>
</evidence>
<evidence type="ECO:0000313" key="6">
    <source>
        <dbReference type="EMBL" id="QSX36367.1"/>
    </source>
</evidence>
<keyword evidence="4" id="KW-0472">Membrane</keyword>
<dbReference type="CDD" id="cd01949">
    <property type="entry name" value="GGDEF"/>
    <property type="match status" value="1"/>
</dbReference>
<feature type="coiled-coil region" evidence="3">
    <location>
        <begin position="372"/>
        <end position="427"/>
    </location>
</feature>
<dbReference type="RefSeq" id="WP_207379747.1">
    <property type="nucleotide sequence ID" value="NZ_CP071502.1"/>
</dbReference>
<dbReference type="PANTHER" id="PTHR45138:SF9">
    <property type="entry name" value="DIGUANYLATE CYCLASE DGCM-RELATED"/>
    <property type="match status" value="1"/>
</dbReference>
<feature type="domain" description="GGDEF" evidence="5">
    <location>
        <begin position="493"/>
        <end position="625"/>
    </location>
</feature>
<keyword evidence="3" id="KW-0175">Coiled coil</keyword>
<dbReference type="InterPro" id="IPR050469">
    <property type="entry name" value="Diguanylate_Cyclase"/>
</dbReference>
<name>A0ABX7QZ86_9GAMM</name>
<dbReference type="InterPro" id="IPR043128">
    <property type="entry name" value="Rev_trsase/Diguanyl_cyclase"/>
</dbReference>
<accession>A0ABX7QZ86</accession>
<dbReference type="InterPro" id="IPR029787">
    <property type="entry name" value="Nucleotide_cyclase"/>
</dbReference>
<dbReference type="InterPro" id="IPR000160">
    <property type="entry name" value="GGDEF_dom"/>
</dbReference>
<evidence type="ECO:0000256" key="4">
    <source>
        <dbReference type="SAM" id="Phobius"/>
    </source>
</evidence>
<dbReference type="InterPro" id="IPR019734">
    <property type="entry name" value="TPR_rpt"/>
</dbReference>
<dbReference type="Proteomes" id="UP000663207">
    <property type="component" value="Chromosome"/>
</dbReference>
<dbReference type="PANTHER" id="PTHR45138">
    <property type="entry name" value="REGULATORY COMPONENTS OF SENSORY TRANSDUCTION SYSTEM"/>
    <property type="match status" value="1"/>
</dbReference>
<dbReference type="SUPFAM" id="SSF55073">
    <property type="entry name" value="Nucleotide cyclase"/>
    <property type="match status" value="1"/>
</dbReference>
<protein>
    <recommendedName>
        <fullName evidence="1">diguanylate cyclase</fullName>
        <ecNumber evidence="1">2.7.7.65</ecNumber>
    </recommendedName>
</protein>
<keyword evidence="4" id="KW-0812">Transmembrane</keyword>
<keyword evidence="7" id="KW-1185">Reference proteome</keyword>
<dbReference type="InterPro" id="IPR011990">
    <property type="entry name" value="TPR-like_helical_dom_sf"/>
</dbReference>
<dbReference type="SUPFAM" id="SSF48452">
    <property type="entry name" value="TPR-like"/>
    <property type="match status" value="2"/>
</dbReference>
<dbReference type="Gene3D" id="3.30.70.270">
    <property type="match status" value="1"/>
</dbReference>
<evidence type="ECO:0000256" key="1">
    <source>
        <dbReference type="ARBA" id="ARBA00012528"/>
    </source>
</evidence>
<dbReference type="EMBL" id="CP071502">
    <property type="protein sequence ID" value="QSX36367.1"/>
    <property type="molecule type" value="Genomic_DNA"/>
</dbReference>
<organism evidence="6 7">
    <name type="scientific">Shewanella sedimentimangrovi</name>
    <dbReference type="NCBI Taxonomy" id="2814293"/>
    <lineage>
        <taxon>Bacteria</taxon>
        <taxon>Pseudomonadati</taxon>
        <taxon>Pseudomonadota</taxon>
        <taxon>Gammaproteobacteria</taxon>
        <taxon>Alteromonadales</taxon>
        <taxon>Shewanellaceae</taxon>
        <taxon>Shewanella</taxon>
    </lineage>
</organism>
<gene>
    <name evidence="6" type="ORF">JYB85_13810</name>
</gene>
<dbReference type="PROSITE" id="PS50887">
    <property type="entry name" value="GGDEF"/>
    <property type="match status" value="1"/>
</dbReference>
<proteinExistence type="predicted"/>
<dbReference type="SMART" id="SM00028">
    <property type="entry name" value="TPR"/>
    <property type="match status" value="4"/>
</dbReference>
<dbReference type="NCBIfam" id="TIGR00254">
    <property type="entry name" value="GGDEF"/>
    <property type="match status" value="1"/>
</dbReference>
<keyword evidence="4" id="KW-1133">Transmembrane helix</keyword>
<reference evidence="6 7" key="1">
    <citation type="submission" date="2021-03" db="EMBL/GenBank/DDBJ databases">
        <title>Novel species identification of genus Shewanella.</title>
        <authorList>
            <person name="Liu G."/>
            <person name="Zhang Q."/>
        </authorList>
    </citation>
    <scope>NUCLEOTIDE SEQUENCE [LARGE SCALE GENOMIC DNA]</scope>
    <source>
        <strain evidence="6 7">FJAT-52962</strain>
    </source>
</reference>
<evidence type="ECO:0000313" key="7">
    <source>
        <dbReference type="Proteomes" id="UP000663207"/>
    </source>
</evidence>
<comment type="catalytic activity">
    <reaction evidence="2">
        <text>2 GTP = 3',3'-c-di-GMP + 2 diphosphate</text>
        <dbReference type="Rhea" id="RHEA:24898"/>
        <dbReference type="ChEBI" id="CHEBI:33019"/>
        <dbReference type="ChEBI" id="CHEBI:37565"/>
        <dbReference type="ChEBI" id="CHEBI:58805"/>
        <dbReference type="EC" id="2.7.7.65"/>
    </reaction>
</comment>
<evidence type="ECO:0000256" key="2">
    <source>
        <dbReference type="ARBA" id="ARBA00034247"/>
    </source>
</evidence>
<dbReference type="Pfam" id="PF00990">
    <property type="entry name" value="GGDEF"/>
    <property type="match status" value="1"/>
</dbReference>
<dbReference type="Gene3D" id="1.25.40.10">
    <property type="entry name" value="Tetratricopeptide repeat domain"/>
    <property type="match status" value="1"/>
</dbReference>
<feature type="transmembrane region" description="Helical" evidence="4">
    <location>
        <begin position="429"/>
        <end position="450"/>
    </location>
</feature>
<sequence>MSLFRQFIASGVLVITALLSVADALAMNLDEIDQLFDKIERADISEPQAINDSIASLEAAIDKDDLPRVLRLSRLHCWNQEADTEKKAAAAVVYANKLLGDPKNDTLTRADLLLCRGYFSRLAGRPKDALADYDESVKLAYQVESPRLIADARSLRGAILSFEGNFSPALEDLITAQHLYESLGMEVWSLNNLTELATSYRRFGDPQTAIRYYRQLEEKYRSQGEFNAATLVNSEIAMAYEAMNENAMALEYYRKTADYWESANEPLAAASIYVNMSGALIKQGLVPEAKQKLAKAEQLIKIEHAGFYSFMKLYQAQIALQENQPDKALALINEGEEAFNSIQNKRGLAELYTTKSQTFAALGDWHSAYGALETQNRLQNELQNQLQSQRTTEMRTRFDTDRMANENRQLLENQRLKEHELKILQQNKLLQLTTMVLVLVILAIVSVFAYKQAQRSKLMEHLALTDFLTKLPNRRHIYRRGELCVQQAKKQQSAMSVILFDADHFKKVNDHYGHDVGDKALVVLADCAAAQMRKTDMVGRIGGEEFLVLLPGTSLAQAGEIAERLRKAMDDTDMNDISTGLSLTISAGVASLDKDKSFSALLNRADHALYQAKAAGRNQVVLDGPHSLAADPAAEI</sequence>